<dbReference type="AlphaFoldDB" id="A0A8T1WQG8"/>
<dbReference type="PANTHER" id="PTHR13386:SF1">
    <property type="entry name" value="HISTONE PARYLATION FACTOR 1"/>
    <property type="match status" value="1"/>
</dbReference>
<dbReference type="OrthoDB" id="1637350at2759"/>
<dbReference type="GO" id="GO:0006974">
    <property type="term" value="P:DNA damage response"/>
    <property type="evidence" value="ECO:0007669"/>
    <property type="project" value="InterPro"/>
</dbReference>
<dbReference type="PANTHER" id="PTHR13386">
    <property type="entry name" value="HISTONE PARYLATION FACTOR 1"/>
    <property type="match status" value="1"/>
</dbReference>
<feature type="domain" description="Pectate lyase" evidence="7">
    <location>
        <begin position="422"/>
        <end position="661"/>
    </location>
</feature>
<dbReference type="GO" id="GO:0005694">
    <property type="term" value="C:chromosome"/>
    <property type="evidence" value="ECO:0007669"/>
    <property type="project" value="UniProtKB-SubCell"/>
</dbReference>
<feature type="region of interest" description="Disordered" evidence="6">
    <location>
        <begin position="197"/>
        <end position="216"/>
    </location>
</feature>
<name>A0A8T1WQG8_9STRA</name>
<dbReference type="Pfam" id="PF10228">
    <property type="entry name" value="HPF1"/>
    <property type="match status" value="1"/>
</dbReference>
<comment type="similarity">
    <text evidence="3">Belongs to the HPF1 family.</text>
</comment>
<proteinExistence type="inferred from homology"/>
<dbReference type="GO" id="GO:0005634">
    <property type="term" value="C:nucleus"/>
    <property type="evidence" value="ECO:0007669"/>
    <property type="project" value="UniProtKB-SubCell"/>
</dbReference>
<evidence type="ECO:0000256" key="5">
    <source>
        <dbReference type="ARBA" id="ARBA00023242"/>
    </source>
</evidence>
<evidence type="ECO:0000256" key="2">
    <source>
        <dbReference type="ARBA" id="ARBA00004286"/>
    </source>
</evidence>
<evidence type="ECO:0000256" key="3">
    <source>
        <dbReference type="ARBA" id="ARBA00010803"/>
    </source>
</evidence>
<evidence type="ECO:0000256" key="6">
    <source>
        <dbReference type="SAM" id="MobiDB-lite"/>
    </source>
</evidence>
<organism evidence="8 9">
    <name type="scientific">Phytophthora boehmeriae</name>
    <dbReference type="NCBI Taxonomy" id="109152"/>
    <lineage>
        <taxon>Eukaryota</taxon>
        <taxon>Sar</taxon>
        <taxon>Stramenopiles</taxon>
        <taxon>Oomycota</taxon>
        <taxon>Peronosporomycetes</taxon>
        <taxon>Peronosporales</taxon>
        <taxon>Peronosporaceae</taxon>
        <taxon>Phytophthora</taxon>
    </lineage>
</organism>
<reference evidence="8" key="1">
    <citation type="submission" date="2021-02" db="EMBL/GenBank/DDBJ databases">
        <authorList>
            <person name="Palmer J.M."/>
        </authorList>
    </citation>
    <scope>NUCLEOTIDE SEQUENCE</scope>
    <source>
        <strain evidence="8">SCRP23</strain>
    </source>
</reference>
<dbReference type="Pfam" id="PF00544">
    <property type="entry name" value="Pectate_lyase_4"/>
    <property type="match status" value="1"/>
</dbReference>
<feature type="region of interest" description="Disordered" evidence="6">
    <location>
        <begin position="1"/>
        <end position="35"/>
    </location>
</feature>
<comment type="subcellular location">
    <subcellularLocation>
        <location evidence="2">Chromosome</location>
    </subcellularLocation>
    <subcellularLocation>
        <location evidence="1">Nucleus</location>
    </subcellularLocation>
</comment>
<dbReference type="InterPro" id="IPR002022">
    <property type="entry name" value="Pec_lyase"/>
</dbReference>
<accession>A0A8T1WQG8</accession>
<dbReference type="GO" id="GO:0072572">
    <property type="term" value="F:poly-ADP-D-ribose binding"/>
    <property type="evidence" value="ECO:0007669"/>
    <property type="project" value="TreeGrafter"/>
</dbReference>
<evidence type="ECO:0000313" key="9">
    <source>
        <dbReference type="Proteomes" id="UP000693981"/>
    </source>
</evidence>
<dbReference type="Proteomes" id="UP000693981">
    <property type="component" value="Unassembled WGS sequence"/>
</dbReference>
<evidence type="ECO:0000259" key="7">
    <source>
        <dbReference type="SMART" id="SM00656"/>
    </source>
</evidence>
<dbReference type="SMART" id="SM00656">
    <property type="entry name" value="Amb_all"/>
    <property type="match status" value="1"/>
</dbReference>
<keyword evidence="9" id="KW-1185">Reference proteome</keyword>
<comment type="caution">
    <text evidence="8">The sequence shown here is derived from an EMBL/GenBank/DDBJ whole genome shotgun (WGS) entry which is preliminary data.</text>
</comment>
<evidence type="ECO:0000256" key="1">
    <source>
        <dbReference type="ARBA" id="ARBA00004123"/>
    </source>
</evidence>
<protein>
    <recommendedName>
        <fullName evidence="7">Pectate lyase domain-containing protein</fullName>
    </recommendedName>
</protein>
<dbReference type="EMBL" id="JAGDFL010000244">
    <property type="protein sequence ID" value="KAG7394794.1"/>
    <property type="molecule type" value="Genomic_DNA"/>
</dbReference>
<sequence length="747" mass="81676">MRRSGRLRSRDDAVDASDAPAKRLKAGGKQQSVEVKTASKERAAWSSFLREKCFFQPPKPFFDLFELATELRPDRPCDAFADTLGIRLSGPFDLLAAAHNEVAADKPLHVHGRFYSDPPEVTAVMVDCKSDTGGHWGYFRDSPDQAPEYVVHARSSQEGKFDIVGADLFQVLQSRLKERRTDLKADEADELLAKIAAHRGDAEEQPEPNLRRKRSKDSVAASLSQLGIVVPVNAKTNTGYRELPVTGAALEDLLRQVQNEAGKKPAGSARKQLSELITRATIASDECDFGTGLLLGLDLFAVGSAFEKEALQLLRVAYLLLRRAEFYKIASAHCKFRSQDNSVAYIQSIVPKGSEQNCSNLRMIEMPPPLASTSTTGGGNVPPVYPSTTKELEAFLRDSEARVIVLNTTFDFRTLQGNTTAEGCRPDYMRRCIALDKGFKSQDVILKGSAMNNTGGCTNGTSVMVTYDNAALNRLNVRSNKTIRGVGTSGVIMGKGLALNGDNIIVQNIHITELNPHLVWGGDAITIQGTVDGTVPLKHIWLDHIKISRVGRQFLAVDKAGVTTMTISNSDFDGRTEYSKTCDGHHYWGFLLYGQQTGVSLINNYIHSMSGRLPKAGGSGTEVAVHIANNYFQDNSYHSMELSLNSYTLAEGNYFKNTTKPLYDGDDPDIAGGYDGAIYAETGDDECSTQLGRLCEENVLEDSGPFGSLDGTDVIAVVKKHPTIARYQPQQAQQWELATTNFGVGKL</sequence>
<keyword evidence="4" id="KW-0158">Chromosome</keyword>
<evidence type="ECO:0000313" key="8">
    <source>
        <dbReference type="EMBL" id="KAG7394794.1"/>
    </source>
</evidence>
<dbReference type="GO" id="GO:0042393">
    <property type="term" value="F:histone binding"/>
    <property type="evidence" value="ECO:0007669"/>
    <property type="project" value="InterPro"/>
</dbReference>
<gene>
    <name evidence="8" type="ORF">PHYBOEH_004646</name>
</gene>
<evidence type="ECO:0000256" key="4">
    <source>
        <dbReference type="ARBA" id="ARBA00022454"/>
    </source>
</evidence>
<dbReference type="InterPro" id="IPR019361">
    <property type="entry name" value="HPF1"/>
</dbReference>
<keyword evidence="5" id="KW-0539">Nucleus</keyword>